<comment type="caution">
    <text evidence="2">The sequence shown here is derived from an EMBL/GenBank/DDBJ whole genome shotgun (WGS) entry which is preliminary data.</text>
</comment>
<keyword evidence="3" id="KW-1185">Reference proteome</keyword>
<evidence type="ECO:0000313" key="3">
    <source>
        <dbReference type="Proteomes" id="UP000735302"/>
    </source>
</evidence>
<proteinExistence type="predicted"/>
<protein>
    <submittedName>
        <fullName evidence="2">Uncharacterized protein</fullName>
    </submittedName>
</protein>
<evidence type="ECO:0000256" key="1">
    <source>
        <dbReference type="SAM" id="MobiDB-lite"/>
    </source>
</evidence>
<reference evidence="2 3" key="1">
    <citation type="journal article" date="2021" name="Elife">
        <title>Chloroplast acquisition without the gene transfer in kleptoplastic sea slugs, Plakobranchus ocellatus.</title>
        <authorList>
            <person name="Maeda T."/>
            <person name="Takahashi S."/>
            <person name="Yoshida T."/>
            <person name="Shimamura S."/>
            <person name="Takaki Y."/>
            <person name="Nagai Y."/>
            <person name="Toyoda A."/>
            <person name="Suzuki Y."/>
            <person name="Arimoto A."/>
            <person name="Ishii H."/>
            <person name="Satoh N."/>
            <person name="Nishiyama T."/>
            <person name="Hasebe M."/>
            <person name="Maruyama T."/>
            <person name="Minagawa J."/>
            <person name="Obokata J."/>
            <person name="Shigenobu S."/>
        </authorList>
    </citation>
    <scope>NUCLEOTIDE SEQUENCE [LARGE SCALE GENOMIC DNA]</scope>
</reference>
<gene>
    <name evidence="2" type="ORF">PoB_001572500</name>
</gene>
<dbReference type="Proteomes" id="UP000735302">
    <property type="component" value="Unassembled WGS sequence"/>
</dbReference>
<evidence type="ECO:0000313" key="2">
    <source>
        <dbReference type="EMBL" id="GFN89219.1"/>
    </source>
</evidence>
<organism evidence="2 3">
    <name type="scientific">Plakobranchus ocellatus</name>
    <dbReference type="NCBI Taxonomy" id="259542"/>
    <lineage>
        <taxon>Eukaryota</taxon>
        <taxon>Metazoa</taxon>
        <taxon>Spiralia</taxon>
        <taxon>Lophotrochozoa</taxon>
        <taxon>Mollusca</taxon>
        <taxon>Gastropoda</taxon>
        <taxon>Heterobranchia</taxon>
        <taxon>Euthyneura</taxon>
        <taxon>Panpulmonata</taxon>
        <taxon>Sacoglossa</taxon>
        <taxon>Placobranchoidea</taxon>
        <taxon>Plakobranchidae</taxon>
        <taxon>Plakobranchus</taxon>
    </lineage>
</organism>
<dbReference type="EMBL" id="BLXT01001916">
    <property type="protein sequence ID" value="GFN89219.1"/>
    <property type="molecule type" value="Genomic_DNA"/>
</dbReference>
<accession>A0AAV3Z245</accession>
<dbReference type="AlphaFoldDB" id="A0AAV3Z245"/>
<sequence length="96" mass="10258">MLSGPPSGQGAGGGARIRDRRVPADLRADSLVTVPPTPRSLVRATRADNNAVFGKLWNDNTFSPAVAYRQSEHVTATVWRCGGAAYGMAFSTRIKQ</sequence>
<feature type="region of interest" description="Disordered" evidence="1">
    <location>
        <begin position="1"/>
        <end position="22"/>
    </location>
</feature>
<name>A0AAV3Z245_9GAST</name>